<feature type="domain" description="J" evidence="1">
    <location>
        <begin position="193"/>
        <end position="257"/>
    </location>
</feature>
<dbReference type="EMBL" id="JACHFJ010000001">
    <property type="protein sequence ID" value="MBB5371928.1"/>
    <property type="molecule type" value="Genomic_DNA"/>
</dbReference>
<dbReference type="PRINTS" id="PR00625">
    <property type="entry name" value="JDOMAIN"/>
</dbReference>
<dbReference type="InterPro" id="IPR001623">
    <property type="entry name" value="DnaJ_domain"/>
</dbReference>
<dbReference type="SMART" id="SM00271">
    <property type="entry name" value="DnaJ"/>
    <property type="match status" value="1"/>
</dbReference>
<dbReference type="PROSITE" id="PS50076">
    <property type="entry name" value="DNAJ_2"/>
    <property type="match status" value="1"/>
</dbReference>
<dbReference type="SUPFAM" id="SSF158682">
    <property type="entry name" value="TerB-like"/>
    <property type="match status" value="1"/>
</dbReference>
<dbReference type="SUPFAM" id="SSF46565">
    <property type="entry name" value="Chaperone J-domain"/>
    <property type="match status" value="1"/>
</dbReference>
<organism evidence="2 3">
    <name type="scientific">Acidocella aromatica</name>
    <dbReference type="NCBI Taxonomy" id="1303579"/>
    <lineage>
        <taxon>Bacteria</taxon>
        <taxon>Pseudomonadati</taxon>
        <taxon>Pseudomonadota</taxon>
        <taxon>Alphaproteobacteria</taxon>
        <taxon>Acetobacterales</taxon>
        <taxon>Acidocellaceae</taxon>
        <taxon>Acidocella</taxon>
    </lineage>
</organism>
<dbReference type="InterPro" id="IPR007791">
    <property type="entry name" value="DjlA_N"/>
</dbReference>
<dbReference type="CDD" id="cd06257">
    <property type="entry name" value="DnaJ"/>
    <property type="match status" value="1"/>
</dbReference>
<dbReference type="RefSeq" id="WP_183264943.1">
    <property type="nucleotide sequence ID" value="NZ_JACHFJ010000001.1"/>
</dbReference>
<dbReference type="InterPro" id="IPR029024">
    <property type="entry name" value="TerB-like"/>
</dbReference>
<dbReference type="CDD" id="cd07316">
    <property type="entry name" value="terB_like_DjlA"/>
    <property type="match status" value="1"/>
</dbReference>
<evidence type="ECO:0000313" key="2">
    <source>
        <dbReference type="EMBL" id="MBB5371928.1"/>
    </source>
</evidence>
<evidence type="ECO:0000259" key="1">
    <source>
        <dbReference type="PROSITE" id="PS50076"/>
    </source>
</evidence>
<accession>A0A840V7H3</accession>
<dbReference type="Pfam" id="PF00226">
    <property type="entry name" value="DnaJ"/>
    <property type="match status" value="1"/>
</dbReference>
<name>A0A840V7H3_9PROT</name>
<dbReference type="AlphaFoldDB" id="A0A840V7H3"/>
<dbReference type="Gene3D" id="1.10.287.110">
    <property type="entry name" value="DnaJ domain"/>
    <property type="match status" value="1"/>
</dbReference>
<evidence type="ECO:0000313" key="3">
    <source>
        <dbReference type="Proteomes" id="UP000553706"/>
    </source>
</evidence>
<proteinExistence type="predicted"/>
<keyword evidence="3" id="KW-1185">Reference proteome</keyword>
<dbReference type="InterPro" id="IPR050817">
    <property type="entry name" value="DjlA_DnaK_co-chaperone"/>
</dbReference>
<sequence length="258" mass="27504">MSYWGKFIGGLAGFAMGGPVGALFGAALGHAADEGRFQAFSFFGDRVMPFDSARVAAMLGGRDQLFAVSVTVLAAKLAKCDGPVGRVEIDAFKRSFAIPPENVAEVGRLFDSARESTDGFESYATQLGQAFSDSRGILEQVLAGLYQIARADGALNGAEADFLGRVAFAFRLDEAAIRRASGGVAAPQQSAEDAYAVLGLRRSATGDEIRTRWKQLVREHHPDVLASQGASAARIKLASEKVARINAAYDAIKRERRL</sequence>
<protein>
    <submittedName>
        <fullName evidence="2">DnaJ like chaperone protein</fullName>
    </submittedName>
</protein>
<comment type="caution">
    <text evidence="2">The sequence shown here is derived from an EMBL/GenBank/DDBJ whole genome shotgun (WGS) entry which is preliminary data.</text>
</comment>
<dbReference type="PANTHER" id="PTHR24074">
    <property type="entry name" value="CO-CHAPERONE PROTEIN DJLA"/>
    <property type="match status" value="1"/>
</dbReference>
<dbReference type="Proteomes" id="UP000553706">
    <property type="component" value="Unassembled WGS sequence"/>
</dbReference>
<reference evidence="2 3" key="1">
    <citation type="submission" date="2020-08" db="EMBL/GenBank/DDBJ databases">
        <title>Genomic Encyclopedia of Type Strains, Phase IV (KMG-IV): sequencing the most valuable type-strain genomes for metagenomic binning, comparative biology and taxonomic classification.</title>
        <authorList>
            <person name="Goeker M."/>
        </authorList>
    </citation>
    <scope>NUCLEOTIDE SEQUENCE [LARGE SCALE GENOMIC DNA]</scope>
    <source>
        <strain evidence="2 3">DSM 27026</strain>
    </source>
</reference>
<dbReference type="Pfam" id="PF05099">
    <property type="entry name" value="TerB"/>
    <property type="match status" value="1"/>
</dbReference>
<dbReference type="Gene3D" id="1.10.3680.10">
    <property type="entry name" value="TerB-like"/>
    <property type="match status" value="1"/>
</dbReference>
<dbReference type="InterPro" id="IPR036869">
    <property type="entry name" value="J_dom_sf"/>
</dbReference>
<gene>
    <name evidence="2" type="ORF">HNP71_000152</name>
</gene>